<evidence type="ECO:0000313" key="2">
    <source>
        <dbReference type="EMBL" id="EFA75071.1"/>
    </source>
</evidence>
<name>D3BTN5_HETP5</name>
<feature type="compositionally biased region" description="Acidic residues" evidence="1">
    <location>
        <begin position="86"/>
        <end position="105"/>
    </location>
</feature>
<dbReference type="GeneID" id="31366613"/>
<feature type="region of interest" description="Disordered" evidence="1">
    <location>
        <begin position="85"/>
        <end position="137"/>
    </location>
</feature>
<feature type="compositionally biased region" description="Basic and acidic residues" evidence="1">
    <location>
        <begin position="127"/>
        <end position="137"/>
    </location>
</feature>
<feature type="compositionally biased region" description="Basic and acidic residues" evidence="1">
    <location>
        <begin position="106"/>
        <end position="118"/>
    </location>
</feature>
<comment type="caution">
    <text evidence="2">The sequence shown here is derived from an EMBL/GenBank/DDBJ whole genome shotgun (WGS) entry which is preliminary data.</text>
</comment>
<accession>D3BTN5</accession>
<dbReference type="InParanoid" id="D3BTN5"/>
<dbReference type="EMBL" id="ADBJ01000056">
    <property type="protein sequence ID" value="EFA75071.1"/>
    <property type="molecule type" value="Genomic_DNA"/>
</dbReference>
<evidence type="ECO:0000313" key="3">
    <source>
        <dbReference type="Proteomes" id="UP000001396"/>
    </source>
</evidence>
<sequence length="232" mass="23693">MIVCFNSTTATIGNVVDGDGLEVGDGADKKLEDGDGADKEDVGNINDFVVADGLSFNSFGKVLDDCGFVDEMVVVGDVVDGGGLDVDGEGLDDDGADKELEDDDGADKKLEVGDGADKELEDDDGADKELEIGDGADKEDVGNINDFVVADGLSFNSFGKVLDDCGFVDEMVVVGDVVDGGGLDVDGEGLDDDGADNEDVGNINDFVDDDDELGITNANLEVFSGIGGGGGI</sequence>
<proteinExistence type="predicted"/>
<protein>
    <submittedName>
        <fullName evidence="2">Uncharacterized protein</fullName>
    </submittedName>
</protein>
<keyword evidence="3" id="KW-1185">Reference proteome</keyword>
<organism evidence="2 3">
    <name type="scientific">Heterostelium pallidum (strain ATCC 26659 / Pp 5 / PN500)</name>
    <name type="common">Cellular slime mold</name>
    <name type="synonym">Polysphondylium pallidum</name>
    <dbReference type="NCBI Taxonomy" id="670386"/>
    <lineage>
        <taxon>Eukaryota</taxon>
        <taxon>Amoebozoa</taxon>
        <taxon>Evosea</taxon>
        <taxon>Eumycetozoa</taxon>
        <taxon>Dictyostelia</taxon>
        <taxon>Acytosteliales</taxon>
        <taxon>Acytosteliaceae</taxon>
        <taxon>Heterostelium</taxon>
    </lineage>
</organism>
<evidence type="ECO:0000256" key="1">
    <source>
        <dbReference type="SAM" id="MobiDB-lite"/>
    </source>
</evidence>
<dbReference type="AlphaFoldDB" id="D3BTN5"/>
<dbReference type="RefSeq" id="XP_020427205.1">
    <property type="nucleotide sequence ID" value="XM_020581902.1"/>
</dbReference>
<gene>
    <name evidence="2" type="ORF">PPL_11145</name>
</gene>
<dbReference type="Proteomes" id="UP000001396">
    <property type="component" value="Unassembled WGS sequence"/>
</dbReference>
<reference evidence="2 3" key="1">
    <citation type="journal article" date="2011" name="Genome Res.">
        <title>Phylogeny-wide analysis of social amoeba genomes highlights ancient origins for complex intercellular communication.</title>
        <authorList>
            <person name="Heidel A.J."/>
            <person name="Lawal H.M."/>
            <person name="Felder M."/>
            <person name="Schilde C."/>
            <person name="Helps N.R."/>
            <person name="Tunggal B."/>
            <person name="Rivero F."/>
            <person name="John U."/>
            <person name="Schleicher M."/>
            <person name="Eichinger L."/>
            <person name="Platzer M."/>
            <person name="Noegel A.A."/>
            <person name="Schaap P."/>
            <person name="Gloeckner G."/>
        </authorList>
    </citation>
    <scope>NUCLEOTIDE SEQUENCE [LARGE SCALE GENOMIC DNA]</scope>
    <source>
        <strain evidence="3">ATCC 26659 / Pp 5 / PN500</strain>
    </source>
</reference>